<dbReference type="PANTHER" id="PTHR48022:SF14">
    <property type="entry name" value="MAJOR FACILITATOR SUPERFAMILY (MFS) PROFILE DOMAIN-CONTAINING PROTEIN-RELATED"/>
    <property type="match status" value="1"/>
</dbReference>
<keyword evidence="5 9" id="KW-1133">Transmembrane helix</keyword>
<dbReference type="InterPro" id="IPR005828">
    <property type="entry name" value="MFS_sugar_transport-like"/>
</dbReference>
<keyword evidence="6 9" id="KW-0472">Membrane</keyword>
<organism evidence="11 12">
    <name type="scientific">Kwoniella mangroviensis CBS 10435</name>
    <dbReference type="NCBI Taxonomy" id="1331196"/>
    <lineage>
        <taxon>Eukaryota</taxon>
        <taxon>Fungi</taxon>
        <taxon>Dikarya</taxon>
        <taxon>Basidiomycota</taxon>
        <taxon>Agaricomycotina</taxon>
        <taxon>Tremellomycetes</taxon>
        <taxon>Tremellales</taxon>
        <taxon>Cryptococcaceae</taxon>
        <taxon>Kwoniella</taxon>
    </lineage>
</organism>
<dbReference type="PANTHER" id="PTHR48022">
    <property type="entry name" value="PLASTIDIC GLUCOSE TRANSPORTER 4"/>
    <property type="match status" value="1"/>
</dbReference>
<reference evidence="12" key="2">
    <citation type="submission" date="2013-12" db="EMBL/GenBank/DDBJ databases">
        <title>Evolution of pathogenesis and genome organization in the Tremellales.</title>
        <authorList>
            <person name="Cuomo C."/>
            <person name="Litvintseva A."/>
            <person name="Heitman J."/>
            <person name="Chen Y."/>
            <person name="Sun S."/>
            <person name="Springer D."/>
            <person name="Dromer F."/>
            <person name="Young S."/>
            <person name="Zeng Q."/>
            <person name="Chapman S."/>
            <person name="Gujja S."/>
            <person name="Saif S."/>
            <person name="Birren B."/>
        </authorList>
    </citation>
    <scope>NUCLEOTIDE SEQUENCE [LARGE SCALE GENOMIC DNA]</scope>
    <source>
        <strain evidence="12">CBS 10435</strain>
    </source>
</reference>
<feature type="transmembrane region" description="Helical" evidence="9">
    <location>
        <begin position="496"/>
        <end position="517"/>
    </location>
</feature>
<feature type="transmembrane region" description="Helical" evidence="9">
    <location>
        <begin position="136"/>
        <end position="156"/>
    </location>
</feature>
<keyword evidence="3 8" id="KW-0813">Transport</keyword>
<dbReference type="InterPro" id="IPR050360">
    <property type="entry name" value="MFS_Sugar_Transporters"/>
</dbReference>
<name>A0A1B9J0Y8_9TREE</name>
<evidence type="ECO:0000256" key="6">
    <source>
        <dbReference type="ARBA" id="ARBA00023136"/>
    </source>
</evidence>
<evidence type="ECO:0000256" key="9">
    <source>
        <dbReference type="SAM" id="Phobius"/>
    </source>
</evidence>
<dbReference type="Proteomes" id="UP000092583">
    <property type="component" value="Unassembled WGS sequence"/>
</dbReference>
<feature type="domain" description="Major facilitator superfamily (MFS) profile" evidence="10">
    <location>
        <begin position="61"/>
        <end position="523"/>
    </location>
</feature>
<proteinExistence type="inferred from homology"/>
<evidence type="ECO:0000256" key="7">
    <source>
        <dbReference type="ARBA" id="ARBA00049119"/>
    </source>
</evidence>
<comment type="subcellular location">
    <subcellularLocation>
        <location evidence="1">Membrane</location>
        <topology evidence="1">Multi-pass membrane protein</topology>
    </subcellularLocation>
</comment>
<dbReference type="Pfam" id="PF00083">
    <property type="entry name" value="Sugar_tr"/>
    <property type="match status" value="1"/>
</dbReference>
<dbReference type="InterPro" id="IPR003663">
    <property type="entry name" value="Sugar/inositol_transpt"/>
</dbReference>
<dbReference type="InterPro" id="IPR005829">
    <property type="entry name" value="Sugar_transporter_CS"/>
</dbReference>
<dbReference type="InterPro" id="IPR020846">
    <property type="entry name" value="MFS_dom"/>
</dbReference>
<dbReference type="PRINTS" id="PR00171">
    <property type="entry name" value="SUGRTRNSPORT"/>
</dbReference>
<evidence type="ECO:0000256" key="8">
    <source>
        <dbReference type="RuleBase" id="RU003346"/>
    </source>
</evidence>
<evidence type="ECO:0000256" key="5">
    <source>
        <dbReference type="ARBA" id="ARBA00022989"/>
    </source>
</evidence>
<feature type="transmembrane region" description="Helical" evidence="9">
    <location>
        <begin position="471"/>
        <end position="490"/>
    </location>
</feature>
<dbReference type="STRING" id="1331196.A0A1B9J0Y8"/>
<keyword evidence="4 9" id="KW-0812">Transmembrane</keyword>
<evidence type="ECO:0000313" key="11">
    <source>
        <dbReference type="EMBL" id="OCF61445.1"/>
    </source>
</evidence>
<dbReference type="AlphaFoldDB" id="A0A1B9J0Y8"/>
<dbReference type="InterPro" id="IPR036259">
    <property type="entry name" value="MFS_trans_sf"/>
</dbReference>
<reference evidence="11 12" key="1">
    <citation type="submission" date="2013-07" db="EMBL/GenBank/DDBJ databases">
        <title>The Genome Sequence of Kwoniella mangroviensis CBS10435.</title>
        <authorList>
            <consortium name="The Broad Institute Genome Sequencing Platform"/>
            <person name="Cuomo C."/>
            <person name="Litvintseva A."/>
            <person name="Chen Y."/>
            <person name="Heitman J."/>
            <person name="Sun S."/>
            <person name="Springer D."/>
            <person name="Dromer F."/>
            <person name="Young S.K."/>
            <person name="Zeng Q."/>
            <person name="Gargeya S."/>
            <person name="Fitzgerald M."/>
            <person name="Abouelleil A."/>
            <person name="Alvarado L."/>
            <person name="Berlin A.M."/>
            <person name="Chapman S.B."/>
            <person name="Dewar J."/>
            <person name="Goldberg J."/>
            <person name="Griggs A."/>
            <person name="Gujja S."/>
            <person name="Hansen M."/>
            <person name="Howarth C."/>
            <person name="Imamovic A."/>
            <person name="Larimer J."/>
            <person name="McCowan C."/>
            <person name="Murphy C."/>
            <person name="Pearson M."/>
            <person name="Priest M."/>
            <person name="Roberts A."/>
            <person name="Saif S."/>
            <person name="Shea T."/>
            <person name="Sykes S."/>
            <person name="Wortman J."/>
            <person name="Nusbaum C."/>
            <person name="Birren B."/>
        </authorList>
    </citation>
    <scope>NUCLEOTIDE SEQUENCE [LARGE SCALE GENOMIC DNA]</scope>
    <source>
        <strain evidence="11 12">CBS 10435</strain>
    </source>
</reference>
<dbReference type="GO" id="GO:0016020">
    <property type="term" value="C:membrane"/>
    <property type="evidence" value="ECO:0007669"/>
    <property type="project" value="UniProtKB-SubCell"/>
</dbReference>
<feature type="transmembrane region" description="Helical" evidence="9">
    <location>
        <begin position="230"/>
        <end position="249"/>
    </location>
</feature>
<dbReference type="GO" id="GO:0005351">
    <property type="term" value="F:carbohydrate:proton symporter activity"/>
    <property type="evidence" value="ECO:0007669"/>
    <property type="project" value="TreeGrafter"/>
</dbReference>
<feature type="transmembrane region" description="Helical" evidence="9">
    <location>
        <begin position="334"/>
        <end position="354"/>
    </location>
</feature>
<sequence length="606" mass="66795">MSAEKPQRSAGTRTAIRPASDFGIELHPGVEDLLNDSTALAKAYGGASLKDIFATKLVTTCVLTACTGGLLFGFDQGLLSIILVMPKFLGDFPAIDEASSSAASFNKGLMTAMLELGAFLGAILVGFVADKYSRKVSIGVGLAWFAVGSTIQTASFSVAQLIVGRTLGGIGIGMLSCTAPIYVSEVAPPKVRGAFLVMEQFMIVFGIVLMFYITYGTRLIDSAWCYRLPFLLQMVPGFFLGAALFILPFSPRWLASKGRDQECLDTLVRLRNLPATDPRIQAEWLTIRVEAIHNHEALIERHPTLIGSGMKTELKLEAASWVDMFKPAVIRRTMIGIMLMFFQQFVGINALIYYSPTLFETLGLDSALQLHMSGVMNVLQLVAVIAVFFYFDRIGRRPLLLLGSIGMCVAHTVVATMIGLYFKDWASHSGQAWCGVSFILVYMLAFGLSWGPVPWTMPAEVHASSYRAKGVALSTCSNWLCNFVIGLITPPMIKNIGYGTFIFFAVFSFLSGVWAWFMPLRQSEGRTLEQMDQGFHSHAAAHDQEMKEQITRVVLGQTPAQTESPIPNASNEKVADVFIERQETYRLEKDYGKEGHIEYTLFWWGQ</sequence>
<evidence type="ECO:0000256" key="1">
    <source>
        <dbReference type="ARBA" id="ARBA00004141"/>
    </source>
</evidence>
<dbReference type="FunFam" id="1.20.1250.20:FF:000026">
    <property type="entry name" value="MFS quinate transporter QutD"/>
    <property type="match status" value="1"/>
</dbReference>
<feature type="transmembrane region" description="Helical" evidence="9">
    <location>
        <begin position="428"/>
        <end position="450"/>
    </location>
</feature>
<dbReference type="PROSITE" id="PS00217">
    <property type="entry name" value="SUGAR_TRANSPORT_2"/>
    <property type="match status" value="1"/>
</dbReference>
<feature type="transmembrane region" description="Helical" evidence="9">
    <location>
        <begin position="374"/>
        <end position="392"/>
    </location>
</feature>
<comment type="similarity">
    <text evidence="2 8">Belongs to the major facilitator superfamily. Sugar transporter (TC 2.A.1.1) family.</text>
</comment>
<evidence type="ECO:0000256" key="3">
    <source>
        <dbReference type="ARBA" id="ARBA00022448"/>
    </source>
</evidence>
<dbReference type="Gene3D" id="1.20.1250.20">
    <property type="entry name" value="MFS general substrate transporter like domains"/>
    <property type="match status" value="1"/>
</dbReference>
<evidence type="ECO:0000259" key="10">
    <source>
        <dbReference type="PROSITE" id="PS50850"/>
    </source>
</evidence>
<dbReference type="EMBL" id="KI669459">
    <property type="protein sequence ID" value="OCF61445.1"/>
    <property type="molecule type" value="Genomic_DNA"/>
</dbReference>
<evidence type="ECO:0000256" key="2">
    <source>
        <dbReference type="ARBA" id="ARBA00010992"/>
    </source>
</evidence>
<protein>
    <recommendedName>
        <fullName evidence="10">Major facilitator superfamily (MFS) profile domain-containing protein</fullName>
    </recommendedName>
</protein>
<feature type="transmembrane region" description="Helical" evidence="9">
    <location>
        <begin position="162"/>
        <end position="183"/>
    </location>
</feature>
<feature type="transmembrane region" description="Helical" evidence="9">
    <location>
        <begin position="399"/>
        <end position="422"/>
    </location>
</feature>
<dbReference type="OrthoDB" id="8120565at2759"/>
<dbReference type="NCBIfam" id="TIGR00879">
    <property type="entry name" value="SP"/>
    <property type="match status" value="1"/>
</dbReference>
<feature type="transmembrane region" description="Helical" evidence="9">
    <location>
        <begin position="109"/>
        <end position="129"/>
    </location>
</feature>
<dbReference type="PROSITE" id="PS50850">
    <property type="entry name" value="MFS"/>
    <property type="match status" value="1"/>
</dbReference>
<evidence type="ECO:0000313" key="12">
    <source>
        <dbReference type="Proteomes" id="UP000092583"/>
    </source>
</evidence>
<feature type="transmembrane region" description="Helical" evidence="9">
    <location>
        <begin position="195"/>
        <end position="215"/>
    </location>
</feature>
<gene>
    <name evidence="11" type="ORF">L486_01093</name>
</gene>
<comment type="catalytic activity">
    <reaction evidence="7">
        <text>myo-inositol(out) + H(+)(out) = myo-inositol(in) + H(+)(in)</text>
        <dbReference type="Rhea" id="RHEA:60364"/>
        <dbReference type="ChEBI" id="CHEBI:15378"/>
        <dbReference type="ChEBI" id="CHEBI:17268"/>
    </reaction>
</comment>
<dbReference type="SUPFAM" id="SSF103473">
    <property type="entry name" value="MFS general substrate transporter"/>
    <property type="match status" value="1"/>
</dbReference>
<accession>A0A1B9J0Y8</accession>
<feature type="transmembrane region" description="Helical" evidence="9">
    <location>
        <begin position="57"/>
        <end position="89"/>
    </location>
</feature>
<evidence type="ECO:0000256" key="4">
    <source>
        <dbReference type="ARBA" id="ARBA00022692"/>
    </source>
</evidence>
<keyword evidence="12" id="KW-1185">Reference proteome</keyword>